<dbReference type="Proteomes" id="UP000050465">
    <property type="component" value="Unassembled WGS sequence"/>
</dbReference>
<comment type="caution">
    <text evidence="2">The sequence shown here is derived from an EMBL/GenBank/DDBJ whole genome shotgun (WGS) entry which is preliminary data.</text>
</comment>
<feature type="domain" description="HEPN" evidence="1">
    <location>
        <begin position="14"/>
        <end position="126"/>
    </location>
</feature>
<name>A0A0N8KMR7_9CYAN</name>
<dbReference type="PROSITE" id="PS50910">
    <property type="entry name" value="HEPN"/>
    <property type="match status" value="1"/>
</dbReference>
<sequence>MSGKKLWQEADRWYRQAVDDLDVAAVLLNSRKYAQSCFNAQQAAEKGLKAVCYLLDTDPWGHSCTKLIQNLPEVERNRFDEAIEAALSLDKLYIPTRYPDALAELIPTEAFTQKEAEAAISLSQEILTLVEARIYKGDNDF</sequence>
<dbReference type="SMART" id="SM00748">
    <property type="entry name" value="HEPN"/>
    <property type="match status" value="1"/>
</dbReference>
<dbReference type="Pfam" id="PF05168">
    <property type="entry name" value="HEPN"/>
    <property type="match status" value="1"/>
</dbReference>
<protein>
    <recommendedName>
        <fullName evidence="1">HEPN domain-containing protein</fullName>
    </recommendedName>
</protein>
<reference evidence="2 3" key="1">
    <citation type="submission" date="2015-09" db="EMBL/GenBank/DDBJ databases">
        <title>Identification and resolution of microdiversity through metagenomic sequencing of parallel consortia.</title>
        <authorList>
            <person name="Nelson W.C."/>
            <person name="Romine M.F."/>
            <person name="Lindemann S.R."/>
        </authorList>
    </citation>
    <scope>NUCLEOTIDE SEQUENCE [LARGE SCALE GENOMIC DNA]</scope>
    <source>
        <strain evidence="2">Ana</strain>
    </source>
</reference>
<proteinExistence type="predicted"/>
<dbReference type="EMBL" id="LJZR01000019">
    <property type="protein sequence ID" value="KPQ34490.1"/>
    <property type="molecule type" value="Genomic_DNA"/>
</dbReference>
<dbReference type="AlphaFoldDB" id="A0A0N8KMR7"/>
<gene>
    <name evidence="2" type="ORF">HLUCCA11_14420</name>
</gene>
<accession>A0A0N8KMR7</accession>
<evidence type="ECO:0000313" key="2">
    <source>
        <dbReference type="EMBL" id="KPQ34490.1"/>
    </source>
</evidence>
<dbReference type="Gene3D" id="1.20.120.330">
    <property type="entry name" value="Nucleotidyltransferases domain 2"/>
    <property type="match status" value="1"/>
</dbReference>
<dbReference type="InterPro" id="IPR007842">
    <property type="entry name" value="HEPN_dom"/>
</dbReference>
<evidence type="ECO:0000313" key="3">
    <source>
        <dbReference type="Proteomes" id="UP000050465"/>
    </source>
</evidence>
<dbReference type="STRING" id="1666911.HLUCCA11_14420"/>
<evidence type="ECO:0000259" key="1">
    <source>
        <dbReference type="PROSITE" id="PS50910"/>
    </source>
</evidence>
<dbReference type="SUPFAM" id="SSF81593">
    <property type="entry name" value="Nucleotidyltransferase substrate binding subunit/domain"/>
    <property type="match status" value="1"/>
</dbReference>
<organism evidence="2 3">
    <name type="scientific">Phormidesmis priestleyi Ana</name>
    <dbReference type="NCBI Taxonomy" id="1666911"/>
    <lineage>
        <taxon>Bacteria</taxon>
        <taxon>Bacillati</taxon>
        <taxon>Cyanobacteriota</taxon>
        <taxon>Cyanophyceae</taxon>
        <taxon>Leptolyngbyales</taxon>
        <taxon>Leptolyngbyaceae</taxon>
        <taxon>Phormidesmis</taxon>
    </lineage>
</organism>